<feature type="compositionally biased region" description="Basic and acidic residues" evidence="1">
    <location>
        <begin position="1"/>
        <end position="11"/>
    </location>
</feature>
<feature type="region of interest" description="Disordered" evidence="1">
    <location>
        <begin position="1"/>
        <end position="28"/>
    </location>
</feature>
<dbReference type="AlphaFoldDB" id="A0A0V0HPW0"/>
<dbReference type="EMBL" id="GEDG01016666">
    <property type="protein sequence ID" value="JAP22349.1"/>
    <property type="molecule type" value="Transcribed_RNA"/>
</dbReference>
<name>A0A0V0HPW0_SOLCH</name>
<evidence type="ECO:0000256" key="1">
    <source>
        <dbReference type="SAM" id="MobiDB-lite"/>
    </source>
</evidence>
<organism evidence="2">
    <name type="scientific">Solanum chacoense</name>
    <name type="common">Chaco potato</name>
    <dbReference type="NCBI Taxonomy" id="4108"/>
    <lineage>
        <taxon>Eukaryota</taxon>
        <taxon>Viridiplantae</taxon>
        <taxon>Streptophyta</taxon>
        <taxon>Embryophyta</taxon>
        <taxon>Tracheophyta</taxon>
        <taxon>Spermatophyta</taxon>
        <taxon>Magnoliopsida</taxon>
        <taxon>eudicotyledons</taxon>
        <taxon>Gunneridae</taxon>
        <taxon>Pentapetalae</taxon>
        <taxon>asterids</taxon>
        <taxon>lamiids</taxon>
        <taxon>Solanales</taxon>
        <taxon>Solanaceae</taxon>
        <taxon>Solanoideae</taxon>
        <taxon>Solaneae</taxon>
        <taxon>Solanum</taxon>
    </lineage>
</organism>
<reference evidence="2" key="1">
    <citation type="submission" date="2015-12" db="EMBL/GenBank/DDBJ databases">
        <title>Gene expression during late stages of embryo sac development: a critical building block for successful pollen-pistil interactions.</title>
        <authorList>
            <person name="Liu Y."/>
            <person name="Joly V."/>
            <person name="Sabar M."/>
            <person name="Matton D.P."/>
        </authorList>
    </citation>
    <scope>NUCLEOTIDE SEQUENCE</scope>
</reference>
<accession>A0A0V0HPW0</accession>
<evidence type="ECO:0000313" key="2">
    <source>
        <dbReference type="EMBL" id="JAP22349.1"/>
    </source>
</evidence>
<protein>
    <submittedName>
        <fullName evidence="2">Putative ovule protein</fullName>
    </submittedName>
</protein>
<proteinExistence type="predicted"/>
<sequence length="66" mass="7803">MPQQKNKDTHNFKKLNYRENPQTEAEKPQHTAVYDIIYLQSEHKLRLNTTTPAPKVKELQSTHETN</sequence>